<keyword evidence="4" id="KW-1185">Reference proteome</keyword>
<dbReference type="AlphaFoldDB" id="A0A5C6ML88"/>
<gene>
    <name evidence="3" type="ORF">D4764_09G0010340</name>
</gene>
<evidence type="ECO:0000313" key="4">
    <source>
        <dbReference type="Proteomes" id="UP000324091"/>
    </source>
</evidence>
<dbReference type="Proteomes" id="UP000324091">
    <property type="component" value="Chromosome 9"/>
</dbReference>
<keyword evidence="1" id="KW-1133">Transmembrane helix</keyword>
<dbReference type="InterPro" id="IPR015095">
    <property type="entry name" value="AlkB_hom8_N"/>
</dbReference>
<dbReference type="EMBL" id="RHFK02000022">
    <property type="protein sequence ID" value="TWW55984.1"/>
    <property type="molecule type" value="Genomic_DNA"/>
</dbReference>
<keyword evidence="1" id="KW-0472">Membrane</keyword>
<name>A0A5C6ML88_9TELE</name>
<sequence>MVVDFSKSKSPPSPVCISGKNVEIVPFYRFLGVQLDNKLEWSTNTDAVYKKAMNRLYFLRSLRSFSVCSGMLHMFYQSVMASTIFFAVVCWGAGIKAKDTNKLNKLIKKAGSVVGCKLANSDEVDGQDGVKIVDSHGQSLPPPP</sequence>
<protein>
    <recommendedName>
        <fullName evidence="2">Alkylated DNA repair protein AlkB homologue 8 N-terminal domain-containing protein</fullName>
    </recommendedName>
</protein>
<evidence type="ECO:0000259" key="2">
    <source>
        <dbReference type="Pfam" id="PF09004"/>
    </source>
</evidence>
<keyword evidence="1" id="KW-0812">Transmembrane</keyword>
<feature type="transmembrane region" description="Helical" evidence="1">
    <location>
        <begin position="74"/>
        <end position="95"/>
    </location>
</feature>
<dbReference type="GO" id="GO:0016706">
    <property type="term" value="F:2-oxoglutarate-dependent dioxygenase activity"/>
    <property type="evidence" value="ECO:0007669"/>
    <property type="project" value="InterPro"/>
</dbReference>
<organism evidence="3 4">
    <name type="scientific">Takifugu flavidus</name>
    <name type="common">sansaifugu</name>
    <dbReference type="NCBI Taxonomy" id="433684"/>
    <lineage>
        <taxon>Eukaryota</taxon>
        <taxon>Metazoa</taxon>
        <taxon>Chordata</taxon>
        <taxon>Craniata</taxon>
        <taxon>Vertebrata</taxon>
        <taxon>Euteleostomi</taxon>
        <taxon>Actinopterygii</taxon>
        <taxon>Neopterygii</taxon>
        <taxon>Teleostei</taxon>
        <taxon>Neoteleostei</taxon>
        <taxon>Acanthomorphata</taxon>
        <taxon>Eupercaria</taxon>
        <taxon>Tetraodontiformes</taxon>
        <taxon>Tetradontoidea</taxon>
        <taxon>Tetraodontidae</taxon>
        <taxon>Takifugu</taxon>
    </lineage>
</organism>
<dbReference type="GO" id="GO:0008168">
    <property type="term" value="F:methyltransferase activity"/>
    <property type="evidence" value="ECO:0007669"/>
    <property type="project" value="InterPro"/>
</dbReference>
<comment type="caution">
    <text evidence="3">The sequence shown here is derived from an EMBL/GenBank/DDBJ whole genome shotgun (WGS) entry which is preliminary data.</text>
</comment>
<evidence type="ECO:0000256" key="1">
    <source>
        <dbReference type="SAM" id="Phobius"/>
    </source>
</evidence>
<reference evidence="3 4" key="1">
    <citation type="submission" date="2019-04" db="EMBL/GenBank/DDBJ databases">
        <title>Chromosome genome assembly for Takifugu flavidus.</title>
        <authorList>
            <person name="Xiao S."/>
        </authorList>
    </citation>
    <scope>NUCLEOTIDE SEQUENCE [LARGE SCALE GENOMIC DNA]</scope>
    <source>
        <strain evidence="3">HTHZ2018</strain>
        <tissue evidence="3">Muscle</tissue>
    </source>
</reference>
<proteinExistence type="predicted"/>
<feature type="domain" description="Alkylated DNA repair protein AlkB homologue 8 N-terminal" evidence="2">
    <location>
        <begin position="41"/>
        <end position="79"/>
    </location>
</feature>
<evidence type="ECO:0000313" key="3">
    <source>
        <dbReference type="EMBL" id="TWW55984.1"/>
    </source>
</evidence>
<accession>A0A5C6ML88</accession>
<dbReference type="Pfam" id="PF09004">
    <property type="entry name" value="ALKBH8_N"/>
    <property type="match status" value="1"/>
</dbReference>